<dbReference type="PANTHER" id="PTHR36451:SF1">
    <property type="entry name" value="OMEGA-HYDROXY-BETA-DIHYDROMENAQUINONE-9 SULFOTRANSFERASE STF3"/>
    <property type="match status" value="1"/>
</dbReference>
<dbReference type="GO" id="GO:0016740">
    <property type="term" value="F:transferase activity"/>
    <property type="evidence" value="ECO:0007669"/>
    <property type="project" value="UniProtKB-KW"/>
</dbReference>
<dbReference type="RefSeq" id="WP_097145783.1">
    <property type="nucleotide sequence ID" value="NZ_OBEA01000003.1"/>
</dbReference>
<dbReference type="SUPFAM" id="SSF52540">
    <property type="entry name" value="P-loop containing nucleoside triphosphate hydrolases"/>
    <property type="match status" value="1"/>
</dbReference>
<protein>
    <submittedName>
        <fullName evidence="2 3">Sulfotransferase</fullName>
    </submittedName>
</protein>
<reference evidence="2 5" key="2">
    <citation type="journal article" date="2018" name="Int. J. Syst. Evol. Microbiol.">
        <title>Pseudooceanicola lipolyticus sp. nov., a marine alphaproteobacterium, reclassification of Oceanicola flagellatus as Pseudooceanicola flagellatus comb. nov. and emended description of the genus Pseudooceanicola.</title>
        <authorList>
            <person name="Huang M.-M."/>
            <person name="Guo L.-L."/>
            <person name="Wu Y.-H."/>
            <person name="Lai Q.-L."/>
            <person name="Shao Z.-Z."/>
            <person name="Wang C.-S."/>
            <person name="Wu M."/>
            <person name="Xu X.-W."/>
        </authorList>
    </citation>
    <scope>NUCLEOTIDE SEQUENCE [LARGE SCALE GENOMIC DNA]</scope>
    <source>
        <strain evidence="2 5">Ar-45</strain>
    </source>
</reference>
<evidence type="ECO:0000313" key="3">
    <source>
        <dbReference type="EMBL" id="SNY51212.1"/>
    </source>
</evidence>
<gene>
    <name evidence="2" type="ORF">CVM39_02615</name>
    <name evidence="3" type="ORF">SAMN06297129_2057</name>
</gene>
<dbReference type="OrthoDB" id="9800698at2"/>
<accession>A0A285IT89</accession>
<dbReference type="Proteomes" id="UP000231655">
    <property type="component" value="Unassembled WGS sequence"/>
</dbReference>
<name>A0A285IT89_9RHOB</name>
<organism evidence="3 4">
    <name type="scientific">Pseudooceanicola antarcticus</name>
    <dbReference type="NCBI Taxonomy" id="1247613"/>
    <lineage>
        <taxon>Bacteria</taxon>
        <taxon>Pseudomonadati</taxon>
        <taxon>Pseudomonadota</taxon>
        <taxon>Alphaproteobacteria</taxon>
        <taxon>Rhodobacterales</taxon>
        <taxon>Paracoccaceae</taxon>
        <taxon>Pseudooceanicola</taxon>
    </lineage>
</organism>
<reference evidence="3 4" key="1">
    <citation type="submission" date="2017-09" db="EMBL/GenBank/DDBJ databases">
        <authorList>
            <person name="Ehlers B."/>
            <person name="Leendertz F.H."/>
        </authorList>
    </citation>
    <scope>NUCLEOTIDE SEQUENCE [LARGE SCALE GENOMIC DNA]</scope>
    <source>
        <strain evidence="3 4">CGMCC 1.12662</strain>
    </source>
</reference>
<dbReference type="Pfam" id="PF13469">
    <property type="entry name" value="Sulfotransfer_3"/>
    <property type="match status" value="1"/>
</dbReference>
<evidence type="ECO:0000256" key="1">
    <source>
        <dbReference type="SAM" id="MobiDB-lite"/>
    </source>
</evidence>
<evidence type="ECO:0000313" key="2">
    <source>
        <dbReference type="EMBL" id="PJE32007.1"/>
    </source>
</evidence>
<feature type="region of interest" description="Disordered" evidence="1">
    <location>
        <begin position="1"/>
        <end position="22"/>
    </location>
</feature>
<evidence type="ECO:0000313" key="4">
    <source>
        <dbReference type="Proteomes" id="UP000231655"/>
    </source>
</evidence>
<evidence type="ECO:0000313" key="5">
    <source>
        <dbReference type="Proteomes" id="UP000231702"/>
    </source>
</evidence>
<sequence length="392" mass="44823">MTPANSSARRRDGDLVQANPRDYGYSPNMPRLWHGMTFQAWRGMSRGQWVNRDLIRPGLFASVTALSLGNTLMAALSDLLFGRALEKVKIEPDPVFVLGFWRSGTTWLHQLLSNDPRFTAPTSLQVFMPETFLVLSRVMRPLERLWLPKSRPMDAVALKADTSEEDEVALAVSGAASIMRALSYGNLNDPRVTWDIDSLPEADLDHWRRTWMRFLTKVQYRAPSKQLLLKSPGHTMRIREVLRQFPNARFIHIIRDPYAVAASYLFSSEAMTATQTVLKVMPTEAEQLDGALRVLPEFHRAFEAQKHLIPEGRYTQIRYEALSKDPKAVLCGAYEDLGLDSFGDLEPGLDRMIEARRGYKAGRPALDPVLARRIETDWYEYFERYGYPIRTE</sequence>
<dbReference type="InterPro" id="IPR027417">
    <property type="entry name" value="P-loop_NTPase"/>
</dbReference>
<dbReference type="Proteomes" id="UP000231702">
    <property type="component" value="Unassembled WGS sequence"/>
</dbReference>
<dbReference type="InterPro" id="IPR052736">
    <property type="entry name" value="Stf3_sulfotransferase"/>
</dbReference>
<dbReference type="PANTHER" id="PTHR36451">
    <property type="entry name" value="PAPS-DEPENDENT SULFOTRANSFERASE STF3"/>
    <property type="match status" value="1"/>
</dbReference>
<dbReference type="EMBL" id="PGTD01000007">
    <property type="protein sequence ID" value="PJE32007.1"/>
    <property type="molecule type" value="Genomic_DNA"/>
</dbReference>
<proteinExistence type="predicted"/>
<dbReference type="Gene3D" id="3.40.50.300">
    <property type="entry name" value="P-loop containing nucleotide triphosphate hydrolases"/>
    <property type="match status" value="1"/>
</dbReference>
<keyword evidence="5" id="KW-1185">Reference proteome</keyword>
<keyword evidence="3" id="KW-0808">Transferase</keyword>
<dbReference type="AlphaFoldDB" id="A0A285IT89"/>
<dbReference type="EMBL" id="OBEA01000003">
    <property type="protein sequence ID" value="SNY51212.1"/>
    <property type="molecule type" value="Genomic_DNA"/>
</dbReference>